<name>A0AAD3RS62_CRYJA</name>
<dbReference type="AlphaFoldDB" id="A0AAD3RS62"/>
<proteinExistence type="predicted"/>
<accession>A0AAD3RS62</accession>
<dbReference type="PANTHER" id="PTHR31969">
    <property type="entry name" value="GEM-LIKE PROTEIN 2"/>
    <property type="match status" value="1"/>
</dbReference>
<dbReference type="InterPro" id="IPR037848">
    <property type="entry name" value="GEM-like"/>
</dbReference>
<reference evidence="2" key="1">
    <citation type="submission" date="2022-12" db="EMBL/GenBank/DDBJ databases">
        <title>Chromosome-Level Genome Assembly of Japanese Cedar (Cryptomeriajaponica D. Don).</title>
        <authorList>
            <person name="Fujino T."/>
            <person name="Yamaguchi K."/>
            <person name="Yokoyama T."/>
            <person name="Hamanaka T."/>
            <person name="Harazono Y."/>
            <person name="Kamada H."/>
            <person name="Kobayashi W."/>
            <person name="Ujino-Ihara T."/>
            <person name="Uchiyama K."/>
            <person name="Matsumoto A."/>
            <person name="Izuno A."/>
            <person name="Tsumura Y."/>
            <person name="Toyoda A."/>
            <person name="Shigenobu S."/>
            <person name="Moriguchi Y."/>
            <person name="Ueno S."/>
            <person name="Kasahara M."/>
        </authorList>
    </citation>
    <scope>NUCLEOTIDE SEQUENCE</scope>
</reference>
<gene>
    <name evidence="1" type="ORF">SUGI_1483940</name>
    <name evidence="2" type="ORF">SUGI_1507330</name>
</gene>
<keyword evidence="3" id="KW-1185">Reference proteome</keyword>
<comment type="caution">
    <text evidence="2">The sequence shown here is derived from an EMBL/GenBank/DDBJ whole genome shotgun (WGS) entry which is preliminary data.</text>
</comment>
<evidence type="ECO:0000313" key="2">
    <source>
        <dbReference type="EMBL" id="GLJ59408.1"/>
    </source>
</evidence>
<dbReference type="Proteomes" id="UP001234787">
    <property type="component" value="Unassembled WGS sequence"/>
</dbReference>
<dbReference type="EMBL" id="BSEH01000598">
    <property type="protein sequence ID" value="GLJ58909.1"/>
    <property type="molecule type" value="Genomic_DNA"/>
</dbReference>
<evidence type="ECO:0000313" key="1">
    <source>
        <dbReference type="EMBL" id="GLJ58909.1"/>
    </source>
</evidence>
<protein>
    <submittedName>
        <fullName evidence="2">Uncharacterized protein</fullName>
    </submittedName>
</protein>
<organism evidence="2 3">
    <name type="scientific">Cryptomeria japonica</name>
    <name type="common">Japanese cedar</name>
    <name type="synonym">Cupressus japonica</name>
    <dbReference type="NCBI Taxonomy" id="3369"/>
    <lineage>
        <taxon>Eukaryota</taxon>
        <taxon>Viridiplantae</taxon>
        <taxon>Streptophyta</taxon>
        <taxon>Embryophyta</taxon>
        <taxon>Tracheophyta</taxon>
        <taxon>Spermatophyta</taxon>
        <taxon>Pinopsida</taxon>
        <taxon>Pinidae</taxon>
        <taxon>Conifers II</taxon>
        <taxon>Cupressales</taxon>
        <taxon>Cupressaceae</taxon>
        <taxon>Cryptomeria</taxon>
    </lineage>
</organism>
<dbReference type="EMBL" id="BSEH01000905">
    <property type="protein sequence ID" value="GLJ59408.1"/>
    <property type="molecule type" value="Genomic_DNA"/>
</dbReference>
<sequence length="84" mass="9236">MVVKYARNKKVLAVDAVMRLKGNTKLESIQIIKAEGGLEDIFKLSLNVDPIEKLLKTSACYLSTSTGPIARLLFISTKKTGLLQ</sequence>
<evidence type="ECO:0000313" key="3">
    <source>
        <dbReference type="Proteomes" id="UP001234787"/>
    </source>
</evidence>